<dbReference type="SMART" id="SM00060">
    <property type="entry name" value="FN3"/>
    <property type="match status" value="5"/>
</dbReference>
<protein>
    <recommendedName>
        <fullName evidence="15">Collagen, type XII, alpha 1b</fullName>
    </recommendedName>
</protein>
<dbReference type="FunFam" id="2.60.40.10:FF:000234">
    <property type="entry name" value="Collagen, type XII, alpha 1"/>
    <property type="match status" value="2"/>
</dbReference>
<evidence type="ECO:0000256" key="4">
    <source>
        <dbReference type="ARBA" id="ARBA00022737"/>
    </source>
</evidence>
<feature type="domain" description="Fibronectin type-III" evidence="12">
    <location>
        <begin position="184"/>
        <end position="274"/>
    </location>
</feature>
<dbReference type="FunFam" id="3.40.50.410:FF:000001">
    <property type="entry name" value="Collagen, type XII, alpha 1"/>
    <property type="match status" value="1"/>
</dbReference>
<keyword evidence="3" id="KW-0272">Extracellular matrix</keyword>
<dbReference type="FunFam" id="2.60.40.10:FF:000018">
    <property type="entry name" value="collagen alpha-1(XII) chain isoform X1"/>
    <property type="match status" value="1"/>
</dbReference>
<dbReference type="InterPro" id="IPR036116">
    <property type="entry name" value="FN3_sf"/>
</dbReference>
<gene>
    <name evidence="13" type="ORF">WMY93_015356</name>
</gene>
<feature type="compositionally biased region" description="Polar residues" evidence="10">
    <location>
        <begin position="177"/>
        <end position="199"/>
    </location>
</feature>
<sequence length="737" mass="80828">MQNFCLNMTLSLSEIGPPRDLVTSDATESSFWVSWSAAPGSVRFYSVRWQSQFSEESGLKRVPGDQTTTVLEGLSPETRFQVLVRAEYGERESDELSGFETTEDRSLKASWTPAPGPVLHYRLSYVPSSGGPELSLKVGPALSSALLKKLSPASTYNATLHPVYVHGDGKARQGVGTTLSPYKPPQNLQTSEPTRTSFRVSWDPAPGSVRGYKVTFHPTDDDVNLGELLVGPHDNTVVLEELKAATQYSVSVFGMFDGGESVPLAGEEKTTQSDAPEPSLPGSRDAQCKTSAKADIILLVDGSWSIGRINFKTIRNFIARMVSVFDIGPERVQIGLAQYSGDPKTEWHLNSHPTKASLLEAVANLPYKGGNTMTGMALNYILQNNFRPNVGLRPDARKIGVLITDGKSQDEIVVNSQNLRDSGIELYAIGVKNADENELRSIASDPDDIHMYNVDDFKFLVDIVDQLTVNLCNSVKGSDEPEVVDVVEPPMDLVTSEVTQYSFRVSWSPPDVAAEKYKITYVKTAGGPTEETFVDGETMTVVLQNLTPLTEYRVKVFTVVGEISSEPLTGLETTLPVAAPTDLQVSDEKVTSFKLSWKEAEGATGYMIRYRALNASDGSQQEREVSLNSNRKKNLNSIKSLNSSKRERELTVFVLERDEKCALNMRSVRASDSCRTMGLVKAKTSCCRITDAWILKQFAGFHIITSVPAAVHFHPQLSPPLQLNLYPECTCGSLAVI</sequence>
<dbReference type="PROSITE" id="PS50853">
    <property type="entry name" value="FN3"/>
    <property type="match status" value="3"/>
</dbReference>
<dbReference type="EMBL" id="JBBPFD010000011">
    <property type="protein sequence ID" value="KAK7906744.1"/>
    <property type="molecule type" value="Genomic_DNA"/>
</dbReference>
<dbReference type="PANTHER" id="PTHR24020">
    <property type="entry name" value="COLLAGEN ALPHA"/>
    <property type="match status" value="1"/>
</dbReference>
<dbReference type="Pfam" id="PF00092">
    <property type="entry name" value="VWA"/>
    <property type="match status" value="1"/>
</dbReference>
<dbReference type="InterPro" id="IPR002035">
    <property type="entry name" value="VWF_A"/>
</dbReference>
<dbReference type="InterPro" id="IPR050525">
    <property type="entry name" value="ECM_Assembly_Org"/>
</dbReference>
<keyword evidence="6" id="KW-0176">Collagen</keyword>
<dbReference type="CDD" id="cd01482">
    <property type="entry name" value="vWA_collagen_alphaI-XII-like"/>
    <property type="match status" value="1"/>
</dbReference>
<comment type="subcellular location">
    <subcellularLocation>
        <location evidence="1">Secreted</location>
        <location evidence="1">Extracellular space</location>
        <location evidence="1">Extracellular matrix</location>
    </subcellularLocation>
</comment>
<dbReference type="SUPFAM" id="SSF49265">
    <property type="entry name" value="Fibronectin type III"/>
    <property type="match status" value="5"/>
</dbReference>
<dbReference type="PANTHER" id="PTHR24020:SF85">
    <property type="entry name" value="COLLAGEN ALPHA-1(XII) CHAIN ISOFORM X1"/>
    <property type="match status" value="1"/>
</dbReference>
<evidence type="ECO:0000259" key="11">
    <source>
        <dbReference type="PROSITE" id="PS50234"/>
    </source>
</evidence>
<keyword evidence="8" id="KW-0325">Glycoprotein</keyword>
<accession>A0AAW0NUI2</accession>
<reference evidence="14" key="1">
    <citation type="submission" date="2024-04" db="EMBL/GenBank/DDBJ databases">
        <title>Salinicola lusitanus LLJ914,a marine bacterium isolated from the Okinawa Trough.</title>
        <authorList>
            <person name="Li J."/>
        </authorList>
    </citation>
    <scope>NUCLEOTIDE SEQUENCE [LARGE SCALE GENOMIC DNA]</scope>
</reference>
<proteinExistence type="inferred from homology"/>
<keyword evidence="5" id="KW-0130">Cell adhesion</keyword>
<keyword evidence="7" id="KW-1015">Disulfide bond</keyword>
<dbReference type="Gene3D" id="2.60.40.10">
    <property type="entry name" value="Immunoglobulins"/>
    <property type="match status" value="5"/>
</dbReference>
<dbReference type="GO" id="GO:0005581">
    <property type="term" value="C:collagen trimer"/>
    <property type="evidence" value="ECO:0007669"/>
    <property type="project" value="UniProtKB-KW"/>
</dbReference>
<dbReference type="SUPFAM" id="SSF53300">
    <property type="entry name" value="vWA-like"/>
    <property type="match status" value="1"/>
</dbReference>
<dbReference type="AlphaFoldDB" id="A0AAW0NUI2"/>
<evidence type="ECO:0008006" key="15">
    <source>
        <dbReference type="Google" id="ProtNLM"/>
    </source>
</evidence>
<feature type="domain" description="VWFA" evidence="11">
    <location>
        <begin position="295"/>
        <end position="467"/>
    </location>
</feature>
<evidence type="ECO:0000313" key="14">
    <source>
        <dbReference type="Proteomes" id="UP001460270"/>
    </source>
</evidence>
<keyword evidence="4" id="KW-0677">Repeat</keyword>
<dbReference type="InterPro" id="IPR003961">
    <property type="entry name" value="FN3_dom"/>
</dbReference>
<dbReference type="PROSITE" id="PS50234">
    <property type="entry name" value="VWFA"/>
    <property type="match status" value="1"/>
</dbReference>
<keyword evidence="14" id="KW-1185">Reference proteome</keyword>
<comment type="caution">
    <text evidence="13">The sequence shown here is derived from an EMBL/GenBank/DDBJ whole genome shotgun (WGS) entry which is preliminary data.</text>
</comment>
<feature type="domain" description="Fibronectin type-III" evidence="12">
    <location>
        <begin position="17"/>
        <end position="106"/>
    </location>
</feature>
<dbReference type="Gene3D" id="3.40.50.410">
    <property type="entry name" value="von Willebrand factor, type A domain"/>
    <property type="match status" value="1"/>
</dbReference>
<evidence type="ECO:0000256" key="10">
    <source>
        <dbReference type="SAM" id="MobiDB-lite"/>
    </source>
</evidence>
<name>A0AAW0NUI2_9GOBI</name>
<comment type="similarity">
    <text evidence="9">Belongs to the fibril-associated collagens with interrupted helices (FACIT) family.</text>
</comment>
<dbReference type="InterPro" id="IPR036465">
    <property type="entry name" value="vWFA_dom_sf"/>
</dbReference>
<dbReference type="Pfam" id="PF00041">
    <property type="entry name" value="fn3"/>
    <property type="match status" value="4"/>
</dbReference>
<feature type="region of interest" description="Disordered" evidence="10">
    <location>
        <begin position="263"/>
        <end position="286"/>
    </location>
</feature>
<evidence type="ECO:0000256" key="8">
    <source>
        <dbReference type="ARBA" id="ARBA00023180"/>
    </source>
</evidence>
<evidence type="ECO:0000259" key="12">
    <source>
        <dbReference type="PROSITE" id="PS50853"/>
    </source>
</evidence>
<evidence type="ECO:0000256" key="1">
    <source>
        <dbReference type="ARBA" id="ARBA00004498"/>
    </source>
</evidence>
<evidence type="ECO:0000256" key="6">
    <source>
        <dbReference type="ARBA" id="ARBA00023119"/>
    </source>
</evidence>
<dbReference type="InterPro" id="IPR013783">
    <property type="entry name" value="Ig-like_fold"/>
</dbReference>
<evidence type="ECO:0000256" key="5">
    <source>
        <dbReference type="ARBA" id="ARBA00022889"/>
    </source>
</evidence>
<dbReference type="PRINTS" id="PR00453">
    <property type="entry name" value="VWFADOMAIN"/>
</dbReference>
<evidence type="ECO:0000256" key="3">
    <source>
        <dbReference type="ARBA" id="ARBA00022530"/>
    </source>
</evidence>
<feature type="domain" description="Fibronectin type-III" evidence="12">
    <location>
        <begin position="489"/>
        <end position="578"/>
    </location>
</feature>
<dbReference type="GO" id="GO:0035987">
    <property type="term" value="P:endodermal cell differentiation"/>
    <property type="evidence" value="ECO:0007669"/>
    <property type="project" value="TreeGrafter"/>
</dbReference>
<evidence type="ECO:0000256" key="7">
    <source>
        <dbReference type="ARBA" id="ARBA00023157"/>
    </source>
</evidence>
<keyword evidence="2" id="KW-0964">Secreted</keyword>
<dbReference type="CDD" id="cd00063">
    <property type="entry name" value="FN3"/>
    <property type="match status" value="5"/>
</dbReference>
<dbReference type="GO" id="GO:0005615">
    <property type="term" value="C:extracellular space"/>
    <property type="evidence" value="ECO:0007669"/>
    <property type="project" value="TreeGrafter"/>
</dbReference>
<evidence type="ECO:0000256" key="9">
    <source>
        <dbReference type="ARBA" id="ARBA00049648"/>
    </source>
</evidence>
<dbReference type="SMART" id="SM00327">
    <property type="entry name" value="VWA"/>
    <property type="match status" value="1"/>
</dbReference>
<feature type="region of interest" description="Disordered" evidence="10">
    <location>
        <begin position="177"/>
        <end position="202"/>
    </location>
</feature>
<dbReference type="GO" id="GO:0007155">
    <property type="term" value="P:cell adhesion"/>
    <property type="evidence" value="ECO:0007669"/>
    <property type="project" value="UniProtKB-KW"/>
</dbReference>
<evidence type="ECO:0000313" key="13">
    <source>
        <dbReference type="EMBL" id="KAK7906744.1"/>
    </source>
</evidence>
<organism evidence="13 14">
    <name type="scientific">Mugilogobius chulae</name>
    <name type="common">yellowstripe goby</name>
    <dbReference type="NCBI Taxonomy" id="88201"/>
    <lineage>
        <taxon>Eukaryota</taxon>
        <taxon>Metazoa</taxon>
        <taxon>Chordata</taxon>
        <taxon>Craniata</taxon>
        <taxon>Vertebrata</taxon>
        <taxon>Euteleostomi</taxon>
        <taxon>Actinopterygii</taxon>
        <taxon>Neopterygii</taxon>
        <taxon>Teleostei</taxon>
        <taxon>Neoteleostei</taxon>
        <taxon>Acanthomorphata</taxon>
        <taxon>Gobiaria</taxon>
        <taxon>Gobiiformes</taxon>
        <taxon>Gobioidei</taxon>
        <taxon>Gobiidae</taxon>
        <taxon>Gobionellinae</taxon>
        <taxon>Mugilogobius</taxon>
    </lineage>
</organism>
<evidence type="ECO:0000256" key="2">
    <source>
        <dbReference type="ARBA" id="ARBA00022525"/>
    </source>
</evidence>
<dbReference type="Proteomes" id="UP001460270">
    <property type="component" value="Unassembled WGS sequence"/>
</dbReference>